<sequence length="352" mass="38942">MDWDSFLHSLAGKRVVLSGCGGGSDVLGTSVIYARIKDTAKEVIFFSLSFTRDELLQQSCRRISRKCWLVEPHNVALRDDPEEKVYFPEARMANVTGQPIYTLSHFASIQEYTAAYEAALGYFGRRFFGGHLADVLILCDGGCDVLLTGRETGLATPVEDMAHLRAVQPLDIPKKFISALGANVDCAHGVVQEELDSRLEQMQRSGTMLLSQPIDLDDPAGQYFAELVSRCVPSCSIVQSLVLAAMEGHVGCFLPPQLAKRISKNKVPLTEQTRTLYLFHLEHVAREVLYLVAKSGHSCSRHVRTGSSWVFQSSVSHAATVDRQHTCAQHLCPYPVEFESSDRLKSASTHLL</sequence>
<gene>
    <name evidence="1" type="ORF">CCMP2556_LOCUS39543</name>
</gene>
<evidence type="ECO:0008006" key="3">
    <source>
        <dbReference type="Google" id="ProtNLM"/>
    </source>
</evidence>
<reference evidence="1 2" key="1">
    <citation type="submission" date="2024-02" db="EMBL/GenBank/DDBJ databases">
        <authorList>
            <person name="Chen Y."/>
            <person name="Shah S."/>
            <person name="Dougan E. K."/>
            <person name="Thang M."/>
            <person name="Chan C."/>
        </authorList>
    </citation>
    <scope>NUCLEOTIDE SEQUENCE [LARGE SCALE GENOMIC DNA]</scope>
</reference>
<name>A0ABP0PX32_9DINO</name>
<accession>A0ABP0PX32</accession>
<proteinExistence type="predicted"/>
<protein>
    <recommendedName>
        <fullName evidence="3">DUF1152 domain-containing protein</fullName>
    </recommendedName>
</protein>
<evidence type="ECO:0000313" key="2">
    <source>
        <dbReference type="Proteomes" id="UP001642484"/>
    </source>
</evidence>
<dbReference type="InterPro" id="IPR010581">
    <property type="entry name" value="DUF1152"/>
</dbReference>
<comment type="caution">
    <text evidence="1">The sequence shown here is derived from an EMBL/GenBank/DDBJ whole genome shotgun (WGS) entry which is preliminary data.</text>
</comment>
<dbReference type="Pfam" id="PF06626">
    <property type="entry name" value="DUF1152"/>
    <property type="match status" value="1"/>
</dbReference>
<dbReference type="EMBL" id="CAXAMN010023751">
    <property type="protein sequence ID" value="CAK9080578.1"/>
    <property type="molecule type" value="Genomic_DNA"/>
</dbReference>
<keyword evidence="2" id="KW-1185">Reference proteome</keyword>
<dbReference type="Proteomes" id="UP001642484">
    <property type="component" value="Unassembled WGS sequence"/>
</dbReference>
<evidence type="ECO:0000313" key="1">
    <source>
        <dbReference type="EMBL" id="CAK9080578.1"/>
    </source>
</evidence>
<organism evidence="1 2">
    <name type="scientific">Durusdinium trenchii</name>
    <dbReference type="NCBI Taxonomy" id="1381693"/>
    <lineage>
        <taxon>Eukaryota</taxon>
        <taxon>Sar</taxon>
        <taxon>Alveolata</taxon>
        <taxon>Dinophyceae</taxon>
        <taxon>Suessiales</taxon>
        <taxon>Symbiodiniaceae</taxon>
        <taxon>Durusdinium</taxon>
    </lineage>
</organism>